<evidence type="ECO:0000313" key="2">
    <source>
        <dbReference type="Proteomes" id="UP000426857"/>
    </source>
</evidence>
<organism evidence="1 2">
    <name type="scientific">Corynebacterium xerosis</name>
    <dbReference type="NCBI Taxonomy" id="1725"/>
    <lineage>
        <taxon>Bacteria</taxon>
        <taxon>Bacillati</taxon>
        <taxon>Actinomycetota</taxon>
        <taxon>Actinomycetes</taxon>
        <taxon>Mycobacteriales</taxon>
        <taxon>Corynebacteriaceae</taxon>
        <taxon>Corynebacterium</taxon>
    </lineage>
</organism>
<name>A0A6B8TXJ9_9CORY</name>
<reference evidence="1 2" key="1">
    <citation type="submission" date="2019-11" db="EMBL/GenBank/DDBJ databases">
        <title>FDA dAtabase for Regulatory Grade micrObial Sequences (FDA-ARGOS): Supporting development and validation of Infectious Disease Dx tests.</title>
        <authorList>
            <person name="Kerrigan L."/>
            <person name="Long C."/>
            <person name="Tallon L."/>
            <person name="Sadzewicz L."/>
            <person name="Vavikolanu K."/>
            <person name="Mehta A."/>
            <person name="Aluvathingal J."/>
            <person name="Nadendla S."/>
            <person name="Yan Y."/>
            <person name="Sichtig H."/>
        </authorList>
    </citation>
    <scope>NUCLEOTIDE SEQUENCE [LARGE SCALE GENOMIC DNA]</scope>
    <source>
        <strain evidence="1 2">FDAARGOS_674</strain>
    </source>
</reference>
<dbReference type="AlphaFoldDB" id="A0A6B8TXJ9"/>
<evidence type="ECO:0008006" key="3">
    <source>
        <dbReference type="Google" id="ProtNLM"/>
    </source>
</evidence>
<evidence type="ECO:0000313" key="1">
    <source>
        <dbReference type="EMBL" id="QGS33975.1"/>
    </source>
</evidence>
<proteinExistence type="predicted"/>
<dbReference type="KEGG" id="cxe:FOB82_02450"/>
<dbReference type="Proteomes" id="UP000426857">
    <property type="component" value="Chromosome"/>
</dbReference>
<sequence>MEENVLKRPRWWTAAVVAALVIGVFVGAEVESWGPPSLPDVVKEETKSTTTEVVNAVEREEQVVLVSSSVQGLHKTESRRTAFGQNVPGSGRTHFLQYTYTAKLGIEGKDVDIRETADNEFTIVIPAFTFIGHSDPTFETVLEDGGIIRFVSPEIDTAAVITDVLNGKAKAEHVRRNNSLLKDQAKVFYSGIIQAIDEDAQLTFEYR</sequence>
<dbReference type="EMBL" id="CP046322">
    <property type="protein sequence ID" value="QGS33975.1"/>
    <property type="molecule type" value="Genomic_DNA"/>
</dbReference>
<gene>
    <name evidence="1" type="ORF">FOB82_02450</name>
</gene>
<protein>
    <recommendedName>
        <fullName evidence="3">DUF4230 domain-containing protein</fullName>
    </recommendedName>
</protein>
<dbReference type="RefSeq" id="WP_155867724.1">
    <property type="nucleotide sequence ID" value="NZ_CP046322.1"/>
</dbReference>
<accession>A0A6B8TXJ9</accession>